<dbReference type="Gene3D" id="1.10.1070.20">
    <property type="match status" value="1"/>
</dbReference>
<feature type="domain" description="HipA-like C-terminal" evidence="4">
    <location>
        <begin position="54"/>
        <end position="278"/>
    </location>
</feature>
<dbReference type="GO" id="GO:0004674">
    <property type="term" value="F:protein serine/threonine kinase activity"/>
    <property type="evidence" value="ECO:0007669"/>
    <property type="project" value="TreeGrafter"/>
</dbReference>
<reference evidence="6" key="1">
    <citation type="submission" date="2017-02" db="EMBL/GenBank/DDBJ databases">
        <authorList>
            <person name="Varghese N."/>
            <person name="Submissions S."/>
        </authorList>
    </citation>
    <scope>NUCLEOTIDE SEQUENCE [LARGE SCALE GENOMIC DNA]</scope>
    <source>
        <strain evidence="6">DSM 23546</strain>
    </source>
</reference>
<keyword evidence="2" id="KW-0808">Transferase</keyword>
<dbReference type="STRING" id="561365.SAMN05660866_00114"/>
<sequence>MKHKCLYCYESLSGEADFHETCSLSFFGTKEAPKLEYSLNQMSELAKNVIDRSISVPGVQAKLSMSLINKVKDAGNFRLTVVGALGGNYIFKPPSSDYPEMPQNEHLTMRIAETFGIQTVPSSLIRLQSGELSYITKRIDRTEDDQKIHMLDMFQITEAFDKYKSSMEKVGKALRTHSANTLLDMVFFFELTLFSFLTGNNDMHLKNFSMIKSTWGWLLAPAYDLLNVSIANPDDNEELALTIEGKKSKLQRKHFENLGTGLGLTEKQISSVFNRFYKKKGNAIKWVNNSFLSNTMKEKYIDLVNNRYDRIYSPSPSLDKPLLIL</sequence>
<dbReference type="AlphaFoldDB" id="A0A1T4ZQW3"/>
<dbReference type="InterPro" id="IPR012893">
    <property type="entry name" value="HipA-like_C"/>
</dbReference>
<dbReference type="Proteomes" id="UP000190339">
    <property type="component" value="Unassembled WGS sequence"/>
</dbReference>
<dbReference type="GO" id="GO:0005829">
    <property type="term" value="C:cytosol"/>
    <property type="evidence" value="ECO:0007669"/>
    <property type="project" value="TreeGrafter"/>
</dbReference>
<accession>A0A1T4ZQW3</accession>
<dbReference type="OrthoDB" id="9805913at2"/>
<gene>
    <name evidence="5" type="ORF">SAMN05660866_00114</name>
</gene>
<comment type="similarity">
    <text evidence="1">Belongs to the HipA Ser/Thr kinase family.</text>
</comment>
<protein>
    <submittedName>
        <fullName evidence="5">Serine/threonine-protein kinase HipA</fullName>
    </submittedName>
</protein>
<dbReference type="Pfam" id="PF07804">
    <property type="entry name" value="HipA_C"/>
    <property type="match status" value="1"/>
</dbReference>
<evidence type="ECO:0000256" key="2">
    <source>
        <dbReference type="ARBA" id="ARBA00022679"/>
    </source>
</evidence>
<dbReference type="PANTHER" id="PTHR37419:SF1">
    <property type="entry name" value="SERINE_THREONINE-PROTEIN KINASE TOXIN HIPA"/>
    <property type="match status" value="1"/>
</dbReference>
<dbReference type="RefSeq" id="WP_079510456.1">
    <property type="nucleotide sequence ID" value="NZ_FUYL01000001.1"/>
</dbReference>
<dbReference type="InterPro" id="IPR052028">
    <property type="entry name" value="HipA_Ser/Thr_kinase"/>
</dbReference>
<evidence type="ECO:0000256" key="3">
    <source>
        <dbReference type="ARBA" id="ARBA00022777"/>
    </source>
</evidence>
<keyword evidence="6" id="KW-1185">Reference proteome</keyword>
<dbReference type="PANTHER" id="PTHR37419">
    <property type="entry name" value="SERINE/THREONINE-PROTEIN KINASE TOXIN HIPA"/>
    <property type="match status" value="1"/>
</dbReference>
<dbReference type="EMBL" id="FUYL01000001">
    <property type="protein sequence ID" value="SKB24947.1"/>
    <property type="molecule type" value="Genomic_DNA"/>
</dbReference>
<evidence type="ECO:0000313" key="5">
    <source>
        <dbReference type="EMBL" id="SKB24947.1"/>
    </source>
</evidence>
<keyword evidence="3 5" id="KW-0418">Kinase</keyword>
<evidence type="ECO:0000259" key="4">
    <source>
        <dbReference type="Pfam" id="PF07804"/>
    </source>
</evidence>
<evidence type="ECO:0000313" key="6">
    <source>
        <dbReference type="Proteomes" id="UP000190339"/>
    </source>
</evidence>
<name>A0A1T4ZQW3_9FLAO</name>
<evidence type="ECO:0000256" key="1">
    <source>
        <dbReference type="ARBA" id="ARBA00010164"/>
    </source>
</evidence>
<proteinExistence type="inferred from homology"/>
<organism evidence="5 6">
    <name type="scientific">Maribacter arcticus</name>
    <dbReference type="NCBI Taxonomy" id="561365"/>
    <lineage>
        <taxon>Bacteria</taxon>
        <taxon>Pseudomonadati</taxon>
        <taxon>Bacteroidota</taxon>
        <taxon>Flavobacteriia</taxon>
        <taxon>Flavobacteriales</taxon>
        <taxon>Flavobacteriaceae</taxon>
        <taxon>Maribacter</taxon>
    </lineage>
</organism>